<dbReference type="PANTHER" id="PTHR23024">
    <property type="entry name" value="ARYLACETAMIDE DEACETYLASE"/>
    <property type="match status" value="1"/>
</dbReference>
<dbReference type="Gene3D" id="3.40.50.1820">
    <property type="entry name" value="alpha/beta hydrolase"/>
    <property type="match status" value="1"/>
</dbReference>
<evidence type="ECO:0000313" key="3">
    <source>
        <dbReference type="EMBL" id="RXH99798.1"/>
    </source>
</evidence>
<name>A0A498JV85_MALDO</name>
<dbReference type="PANTHER" id="PTHR23024:SF467">
    <property type="entry name" value="CARBOXYLESTERASE 12-RELATED"/>
    <property type="match status" value="1"/>
</dbReference>
<comment type="similarity">
    <text evidence="1">Belongs to the 'GDXG' lipolytic enzyme family.</text>
</comment>
<dbReference type="SUPFAM" id="SSF53474">
    <property type="entry name" value="alpha/beta-Hydrolases"/>
    <property type="match status" value="1"/>
</dbReference>
<dbReference type="InterPro" id="IPR050466">
    <property type="entry name" value="Carboxylest/Gibb_receptor"/>
</dbReference>
<comment type="caution">
    <text evidence="3">The sequence shown here is derived from an EMBL/GenBank/DDBJ whole genome shotgun (WGS) entry which is preliminary data.</text>
</comment>
<dbReference type="AlphaFoldDB" id="A0A498JV85"/>
<organism evidence="3 4">
    <name type="scientific">Malus domestica</name>
    <name type="common">Apple</name>
    <name type="synonym">Pyrus malus</name>
    <dbReference type="NCBI Taxonomy" id="3750"/>
    <lineage>
        <taxon>Eukaryota</taxon>
        <taxon>Viridiplantae</taxon>
        <taxon>Streptophyta</taxon>
        <taxon>Embryophyta</taxon>
        <taxon>Tracheophyta</taxon>
        <taxon>Spermatophyta</taxon>
        <taxon>Magnoliopsida</taxon>
        <taxon>eudicotyledons</taxon>
        <taxon>Gunneridae</taxon>
        <taxon>Pentapetalae</taxon>
        <taxon>rosids</taxon>
        <taxon>fabids</taxon>
        <taxon>Rosales</taxon>
        <taxon>Rosaceae</taxon>
        <taxon>Amygdaloideae</taxon>
        <taxon>Maleae</taxon>
        <taxon>Malus</taxon>
    </lineage>
</organism>
<dbReference type="STRING" id="3750.A0A498JV85"/>
<proteinExistence type="inferred from homology"/>
<dbReference type="EMBL" id="RDQH01000331">
    <property type="protein sequence ID" value="RXH99798.1"/>
    <property type="molecule type" value="Genomic_DNA"/>
</dbReference>
<evidence type="ECO:0000259" key="2">
    <source>
        <dbReference type="Pfam" id="PF07859"/>
    </source>
</evidence>
<evidence type="ECO:0000256" key="1">
    <source>
        <dbReference type="ARBA" id="ARBA00010515"/>
    </source>
</evidence>
<dbReference type="Proteomes" id="UP000290289">
    <property type="component" value="Chromosome 5"/>
</dbReference>
<keyword evidence="4" id="KW-1185">Reference proteome</keyword>
<dbReference type="Pfam" id="PF07859">
    <property type="entry name" value="Abhydrolase_3"/>
    <property type="match status" value="1"/>
</dbReference>
<evidence type="ECO:0000313" key="4">
    <source>
        <dbReference type="Proteomes" id="UP000290289"/>
    </source>
</evidence>
<dbReference type="GO" id="GO:0016787">
    <property type="term" value="F:hydrolase activity"/>
    <property type="evidence" value="ECO:0007669"/>
    <property type="project" value="InterPro"/>
</dbReference>
<protein>
    <recommendedName>
        <fullName evidence="2">Alpha/beta hydrolase fold-3 domain-containing protein</fullName>
    </recommendedName>
</protein>
<gene>
    <name evidence="3" type="ORF">DVH24_021600</name>
</gene>
<accession>A0A498JV85</accession>
<dbReference type="InterPro" id="IPR029058">
    <property type="entry name" value="AB_hydrolase_fold"/>
</dbReference>
<dbReference type="InterPro" id="IPR013094">
    <property type="entry name" value="AB_hydrolase_3"/>
</dbReference>
<reference evidence="3 4" key="1">
    <citation type="submission" date="2018-10" db="EMBL/GenBank/DDBJ databases">
        <title>A high-quality apple genome assembly.</title>
        <authorList>
            <person name="Hu J."/>
        </authorList>
    </citation>
    <scope>NUCLEOTIDE SEQUENCE [LARGE SCALE GENOMIC DNA]</scope>
    <source>
        <strain evidence="4">cv. HFTH1</strain>
        <tissue evidence="3">Young leaf</tissue>
    </source>
</reference>
<feature type="domain" description="Alpha/beta hydrolase fold-3" evidence="2">
    <location>
        <begin position="1"/>
        <end position="79"/>
    </location>
</feature>
<sequence>MACLWRFVYPLSNGIDDLLFNPINDPKLRNLGCQKVLVFVDEKDTLYDRGRYYSMALRKSGWKRAVKVWKTKEENHVFHLFQPANEKAVAMMKRIVFVLLKIGK</sequence>